<proteinExistence type="predicted"/>
<feature type="binding site" evidence="14">
    <location>
        <position position="50"/>
    </location>
    <ligand>
        <name>ATP</name>
        <dbReference type="ChEBI" id="CHEBI:30616"/>
    </ligand>
</feature>
<dbReference type="SUPFAM" id="SSF52540">
    <property type="entry name" value="P-loop containing nucleoside triphosphate hydrolases"/>
    <property type="match status" value="1"/>
</dbReference>
<dbReference type="Pfam" id="PF00069">
    <property type="entry name" value="Pkinase"/>
    <property type="match status" value="1"/>
</dbReference>
<evidence type="ECO:0000256" key="7">
    <source>
        <dbReference type="ARBA" id="ARBA00022737"/>
    </source>
</evidence>
<keyword evidence="10 14" id="KW-0067">ATP-binding</keyword>
<dbReference type="Gene3D" id="1.10.510.10">
    <property type="entry name" value="Transferase(Phosphotransferase) domain 1"/>
    <property type="match status" value="1"/>
</dbReference>
<dbReference type="PANTHER" id="PTHR24342">
    <property type="entry name" value="SERINE/THREONINE-PROTEIN KINASE 17"/>
    <property type="match status" value="1"/>
</dbReference>
<protein>
    <submittedName>
        <fullName evidence="19">LOW QUALITY PROTEIN: death-associated protein kinase 1-like</fullName>
    </submittedName>
</protein>
<dbReference type="GeneID" id="106458394"/>
<keyword evidence="18" id="KW-1185">Reference proteome</keyword>
<keyword evidence="6" id="KW-0808">Transferase</keyword>
<dbReference type="SMART" id="SM00248">
    <property type="entry name" value="ANK"/>
    <property type="match status" value="7"/>
</dbReference>
<gene>
    <name evidence="19" type="primary">LOC106458394</name>
</gene>
<comment type="subcellular location">
    <subcellularLocation>
        <location evidence="2">Target cell membrane</location>
    </subcellularLocation>
</comment>
<dbReference type="Gene3D" id="1.10.533.10">
    <property type="entry name" value="Death Domain, Fas"/>
    <property type="match status" value="1"/>
</dbReference>
<dbReference type="InterPro" id="IPR000488">
    <property type="entry name" value="Death_dom"/>
</dbReference>
<keyword evidence="8 14" id="KW-0547">Nucleotide-binding</keyword>
<evidence type="ECO:0000313" key="18">
    <source>
        <dbReference type="Proteomes" id="UP000694941"/>
    </source>
</evidence>
<dbReference type="PROSITE" id="PS00107">
    <property type="entry name" value="PROTEIN_KINASE_ATP"/>
    <property type="match status" value="1"/>
</dbReference>
<evidence type="ECO:0000256" key="3">
    <source>
        <dbReference type="ARBA" id="ARBA00022483"/>
    </source>
</evidence>
<dbReference type="InterPro" id="IPR020859">
    <property type="entry name" value="ROC"/>
</dbReference>
<evidence type="ECO:0000256" key="12">
    <source>
        <dbReference type="ARBA" id="ARBA00023298"/>
    </source>
</evidence>
<feature type="domain" description="Roc" evidence="17">
    <location>
        <begin position="628"/>
        <end position="872"/>
    </location>
</feature>
<keyword evidence="3" id="KW-0268">Exocytosis</keyword>
<evidence type="ECO:0000256" key="1">
    <source>
        <dbReference type="ARBA" id="ARBA00001946"/>
    </source>
</evidence>
<reference evidence="19" key="1">
    <citation type="submission" date="2025-08" db="UniProtKB">
        <authorList>
            <consortium name="RefSeq"/>
        </authorList>
    </citation>
    <scope>IDENTIFICATION</scope>
    <source>
        <tissue evidence="19">Muscle</tissue>
    </source>
</reference>
<feature type="repeat" description="ANK" evidence="13">
    <location>
        <begin position="424"/>
        <end position="456"/>
    </location>
</feature>
<dbReference type="InterPro" id="IPR027417">
    <property type="entry name" value="P-loop_NTPase"/>
</dbReference>
<keyword evidence="11" id="KW-0800">Toxin</keyword>
<dbReference type="InterPro" id="IPR000719">
    <property type="entry name" value="Prot_kinase_dom"/>
</dbReference>
<dbReference type="PROSITE" id="PS50297">
    <property type="entry name" value="ANK_REP_REGION"/>
    <property type="match status" value="5"/>
</dbReference>
<dbReference type="Gene3D" id="1.25.40.20">
    <property type="entry name" value="Ankyrin repeat-containing domain"/>
    <property type="match status" value="2"/>
</dbReference>
<evidence type="ECO:0000256" key="5">
    <source>
        <dbReference type="ARBA" id="ARBA00022537"/>
    </source>
</evidence>
<dbReference type="SMART" id="SM00220">
    <property type="entry name" value="S_TKc"/>
    <property type="match status" value="1"/>
</dbReference>
<keyword evidence="7" id="KW-0677">Repeat</keyword>
<keyword evidence="11" id="KW-0638">Presynaptic neurotoxin</keyword>
<feature type="repeat" description="ANK" evidence="13">
    <location>
        <begin position="490"/>
        <end position="522"/>
    </location>
</feature>
<evidence type="ECO:0000256" key="9">
    <source>
        <dbReference type="ARBA" id="ARBA00022777"/>
    </source>
</evidence>
<dbReference type="SUPFAM" id="SSF56112">
    <property type="entry name" value="Protein kinase-like (PK-like)"/>
    <property type="match status" value="1"/>
</dbReference>
<evidence type="ECO:0000256" key="11">
    <source>
        <dbReference type="ARBA" id="ARBA00023028"/>
    </source>
</evidence>
<dbReference type="InterPro" id="IPR036770">
    <property type="entry name" value="Ankyrin_rpt-contain_sf"/>
</dbReference>
<evidence type="ECO:0000256" key="10">
    <source>
        <dbReference type="ARBA" id="ARBA00022840"/>
    </source>
</evidence>
<dbReference type="PROSITE" id="PS50088">
    <property type="entry name" value="ANK_REPEAT"/>
    <property type="match status" value="5"/>
</dbReference>
<dbReference type="InterPro" id="IPR002110">
    <property type="entry name" value="Ankyrin_rpt"/>
</dbReference>
<organism evidence="18 19">
    <name type="scientific">Limulus polyphemus</name>
    <name type="common">Atlantic horseshoe crab</name>
    <dbReference type="NCBI Taxonomy" id="6850"/>
    <lineage>
        <taxon>Eukaryota</taxon>
        <taxon>Metazoa</taxon>
        <taxon>Ecdysozoa</taxon>
        <taxon>Arthropoda</taxon>
        <taxon>Chelicerata</taxon>
        <taxon>Merostomata</taxon>
        <taxon>Xiphosura</taxon>
        <taxon>Limulidae</taxon>
        <taxon>Limulus</taxon>
    </lineage>
</organism>
<dbReference type="InterPro" id="IPR011009">
    <property type="entry name" value="Kinase-like_dom_sf"/>
</dbReference>
<dbReference type="Pfam" id="PF00531">
    <property type="entry name" value="Death"/>
    <property type="match status" value="1"/>
</dbReference>
<dbReference type="SMART" id="SM00005">
    <property type="entry name" value="DEATH"/>
    <property type="match status" value="1"/>
</dbReference>
<dbReference type="InterPro" id="IPR008271">
    <property type="entry name" value="Ser/Thr_kinase_AS"/>
</dbReference>
<dbReference type="Pfam" id="PF13637">
    <property type="entry name" value="Ank_4"/>
    <property type="match status" value="1"/>
</dbReference>
<evidence type="ECO:0000259" key="16">
    <source>
        <dbReference type="PROSITE" id="PS50017"/>
    </source>
</evidence>
<keyword evidence="12" id="KW-0472">Membrane</keyword>
<dbReference type="Gene3D" id="3.30.200.20">
    <property type="entry name" value="Phosphorylase Kinase, domain 1"/>
    <property type="match status" value="1"/>
</dbReference>
<dbReference type="InterPro" id="IPR011029">
    <property type="entry name" value="DEATH-like_dom_sf"/>
</dbReference>
<sequence length="1348" mass="151243">MVQVATDSEQTSFDKVFDVFEELGSGQFAVVKRCVEKETGKELAAKFIRKRRTGSSRRGVAPEDICREVSILKGANHDNIVRLHDIFDIGSQVVLILELVKGGELFQFVSEKEFLSEEETSGFIRQILLGLKHLHDQSVAHLDLKPENILLVDSAGKHIKLIDFGLSRHITADSEIRELMGTPEFVAPEIVNFEPITLATDMWSIGVITYNLLSGASPFLGDDKQETFSNVSAVNYYFDEDHFSHVSDLAKDFIAKLLVKDPRKRITVNECLSHPWIQKYSDSYEETQQARRNIKPSLAQQKWKRSFHLVTLCNNLSHCAKLKYQNSRNMLDDESSCSQDLAEYGQQENYMLQNENFVVAALFSAIEVGNLAGLEELFAESNIDPNQGNRHAETPIHLAAGLGKLKIVKFLHHCGANINLLDVNGDSAIHWAVRQDHAEVISYLSKKGLDVDVQNKEEETALHCAAARGHVESVRCLLDAKADVNLLDKNGCTSLHLAVRRHHVEVSMLLLQAGCQIDILDHYGEAPIHVVAREGLLPLAQTLCAFGCQTCTPNKAGQYPLHIAARNGHTDVVRCLCLSGCNVDQKNQDGLPAELIALAQGYSDIAELLNIVKNKQVKEEFVSQLVPTTQPISQIKFKLFGHSGVGKTTLVKSLKCGYFSSFFRRSRTSSSAPLGPRKDFKNSFNSISSNSEFSVSSLKTTPESSMESYTKGVETQQLHIPGVGDLSIWDFSGHKPYYIAYNHFIGNTNCLHAVVFRIIDPPEVRYQHILFWLQFFQACIPPQQPLGYCGRSRKLAKVVLIATHADVAKVSHHSLTKESLNLELSVMLQDLKSKFINIFEFHENIFIVDAHLAGSPSMKLLKQYLNTEKIKIVQDLPKHSGFLESVLSQLPAWRKSSGSFPVLSWEQFVDKVHLKINPLSGEEHFRELITQLQITGEVLYLKSENQNFVVLNPRWLCVDVLGQLLSHTHLQHAPASGCFTLDDIQLLFPDSDPLGLLQILEAIQLCTPCHCDGVIKYEFPVFNIMKTHEVSWEKEDLRYQNGVYAGVQIRPQSTLCPLLSWIFPRVQVQLRKSVHQHPDLKSNLHQWQTGSRYCNDCLEGLIILTDNKVIEIKIRGLSGHKMGSFFFLEDLLSVVDHTLNDTYPGLVVGKHFLSVSQLQDHVENPVNFPSDLLVRYLVKEGPDAIVKQENVQEKVVDLFCGFAFKLQEHLNPKSARVILAPDVLVSQLSVLTCQKLCALLDPPESLGRDWCMLGVWLGMTDELPHIDGGENYCISPTAQILEQWSKYPYSTVGNLLNKLEKLGREDAVQILLKNTPLFKVFSTEYGVITEDVRITGADSHTSSSNLSR</sequence>
<evidence type="ECO:0000256" key="2">
    <source>
        <dbReference type="ARBA" id="ARBA00004175"/>
    </source>
</evidence>
<evidence type="ECO:0000259" key="17">
    <source>
        <dbReference type="PROSITE" id="PS51424"/>
    </source>
</evidence>
<dbReference type="SUPFAM" id="SSF47986">
    <property type="entry name" value="DEATH domain"/>
    <property type="match status" value="1"/>
</dbReference>
<dbReference type="PROSITE" id="PS51424">
    <property type="entry name" value="ROC"/>
    <property type="match status" value="1"/>
</dbReference>
<comment type="cofactor">
    <cofactor evidence="1">
        <name>Mg(2+)</name>
        <dbReference type="ChEBI" id="CHEBI:18420"/>
    </cofactor>
</comment>
<keyword evidence="4" id="KW-0723">Serine/threonine-protein kinase</keyword>
<dbReference type="Proteomes" id="UP000694941">
    <property type="component" value="Unplaced"/>
</dbReference>
<dbReference type="Pfam" id="PF12796">
    <property type="entry name" value="Ank_2"/>
    <property type="match status" value="2"/>
</dbReference>
<evidence type="ECO:0000256" key="14">
    <source>
        <dbReference type="PROSITE-ProRule" id="PRU10141"/>
    </source>
</evidence>
<keyword evidence="5" id="KW-1052">Target cell membrane</keyword>
<feature type="domain" description="Death" evidence="16">
    <location>
        <begin position="1244"/>
        <end position="1315"/>
    </location>
</feature>
<feature type="repeat" description="ANK" evidence="13">
    <location>
        <begin position="556"/>
        <end position="588"/>
    </location>
</feature>
<feature type="repeat" description="ANK" evidence="13">
    <location>
        <begin position="457"/>
        <end position="489"/>
    </location>
</feature>
<accession>A0ABM1S9I6</accession>
<keyword evidence="13" id="KW-0040">ANK repeat</keyword>
<keyword evidence="12" id="KW-1053">Target membrane</keyword>
<dbReference type="Gene3D" id="3.40.50.300">
    <property type="entry name" value="P-loop containing nucleotide triphosphate hydrolases"/>
    <property type="match status" value="1"/>
</dbReference>
<keyword evidence="11" id="KW-0528">Neurotoxin</keyword>
<dbReference type="PROSITE" id="PS50011">
    <property type="entry name" value="PROTEIN_KINASE_DOM"/>
    <property type="match status" value="1"/>
</dbReference>
<dbReference type="InterPro" id="IPR017441">
    <property type="entry name" value="Protein_kinase_ATP_BS"/>
</dbReference>
<feature type="repeat" description="ANK" evidence="13">
    <location>
        <begin position="391"/>
        <end position="423"/>
    </location>
</feature>
<feature type="domain" description="Protein kinase" evidence="15">
    <location>
        <begin position="17"/>
        <end position="277"/>
    </location>
</feature>
<dbReference type="RefSeq" id="XP_022240291.1">
    <property type="nucleotide sequence ID" value="XM_022384583.1"/>
</dbReference>
<evidence type="ECO:0000256" key="6">
    <source>
        <dbReference type="ARBA" id="ARBA00022679"/>
    </source>
</evidence>
<dbReference type="PROSITE" id="PS50017">
    <property type="entry name" value="DEATH_DOMAIN"/>
    <property type="match status" value="1"/>
</dbReference>
<evidence type="ECO:0000256" key="8">
    <source>
        <dbReference type="ARBA" id="ARBA00022741"/>
    </source>
</evidence>
<evidence type="ECO:0000259" key="15">
    <source>
        <dbReference type="PROSITE" id="PS50011"/>
    </source>
</evidence>
<evidence type="ECO:0000256" key="4">
    <source>
        <dbReference type="ARBA" id="ARBA00022527"/>
    </source>
</evidence>
<evidence type="ECO:0000313" key="19">
    <source>
        <dbReference type="RefSeq" id="XP_022240291.1"/>
    </source>
</evidence>
<evidence type="ECO:0000256" key="13">
    <source>
        <dbReference type="PROSITE-ProRule" id="PRU00023"/>
    </source>
</evidence>
<name>A0ABM1S9I6_LIMPO</name>
<dbReference type="PROSITE" id="PS00108">
    <property type="entry name" value="PROTEIN_KINASE_ST"/>
    <property type="match status" value="1"/>
</dbReference>
<dbReference type="PANTHER" id="PTHR24342:SF14">
    <property type="entry name" value="DEATH-ASSOCIATED PROTEIN KINASE DAPK-1"/>
    <property type="match status" value="1"/>
</dbReference>
<dbReference type="SUPFAM" id="SSF48403">
    <property type="entry name" value="Ankyrin repeat"/>
    <property type="match status" value="1"/>
</dbReference>
<keyword evidence="9" id="KW-0418">Kinase</keyword>